<gene>
    <name evidence="1" type="primary">gph2</name>
    <name evidence="1" type="ORF">CPPEL_09405</name>
</gene>
<dbReference type="OrthoDB" id="5504491at2"/>
<dbReference type="SFLD" id="SFLDG01135">
    <property type="entry name" value="C1.5.6:_HAD__Beta-PGM__Phospha"/>
    <property type="match status" value="1"/>
</dbReference>
<dbReference type="EMBL" id="CP033898">
    <property type="protein sequence ID" value="AZA09984.1"/>
    <property type="molecule type" value="Genomic_DNA"/>
</dbReference>
<dbReference type="EC" id="3.1.3.18" evidence="1"/>
<dbReference type="Pfam" id="PF00702">
    <property type="entry name" value="Hydrolase"/>
    <property type="match status" value="1"/>
</dbReference>
<dbReference type="Proteomes" id="UP000271426">
    <property type="component" value="Chromosome"/>
</dbReference>
<protein>
    <submittedName>
        <fullName evidence="1">Phosphoglycolate phosphatase</fullName>
        <ecNumber evidence="1">3.1.3.18</ecNumber>
    </submittedName>
</protein>
<dbReference type="AlphaFoldDB" id="A0A3G6J1H8"/>
<dbReference type="InterPro" id="IPR023214">
    <property type="entry name" value="HAD_sf"/>
</dbReference>
<dbReference type="GO" id="GO:0008967">
    <property type="term" value="F:phosphoglycolate phosphatase activity"/>
    <property type="evidence" value="ECO:0007669"/>
    <property type="project" value="UniProtKB-EC"/>
</dbReference>
<keyword evidence="2" id="KW-1185">Reference proteome</keyword>
<dbReference type="PANTHER" id="PTHR43434">
    <property type="entry name" value="PHOSPHOGLYCOLATE PHOSPHATASE"/>
    <property type="match status" value="1"/>
</dbReference>
<dbReference type="PANTHER" id="PTHR43434:SF19">
    <property type="entry name" value="PHOSPHONOACETALDEHYDE HYDROLASE"/>
    <property type="match status" value="1"/>
</dbReference>
<dbReference type="InterPro" id="IPR023198">
    <property type="entry name" value="PGP-like_dom2"/>
</dbReference>
<proteinExistence type="predicted"/>
<dbReference type="RefSeq" id="WP_123960852.1">
    <property type="nucleotide sequence ID" value="NZ_CP033898.1"/>
</dbReference>
<keyword evidence="1" id="KW-0378">Hydrolase</keyword>
<dbReference type="InterPro" id="IPR036412">
    <property type="entry name" value="HAD-like_sf"/>
</dbReference>
<accession>A0A3G6J1H8</accession>
<reference evidence="1 2" key="1">
    <citation type="submission" date="2018-11" db="EMBL/GenBank/DDBJ databases">
        <authorList>
            <person name="Kleinhagauer T."/>
            <person name="Glaeser S.P."/>
            <person name="Spergser J."/>
            <person name="Ruckert C."/>
            <person name="Kaempfer P."/>
            <person name="Busse H.-J."/>
        </authorList>
    </citation>
    <scope>NUCLEOTIDE SEQUENCE [LARGE SCALE GENOMIC DNA]</scope>
    <source>
        <strain evidence="1 2">812CH</strain>
    </source>
</reference>
<sequence length="237" mass="25769">MSQPTPVQLAVFDLAGTTIDDRDEVYRVLRESVEREGARFSDAEFQQWMGTEKQWAIRNLLTIGGVEASEDLVKECFQWFREELGRVYREDPPTPMPEIIEAFAELRSRGIKVGLSTGFSRDITDIILDALGWTSGDAKDCVVDATVAGDEVAQGRPAPDMIQQIMRDTGVEQPEAVISLGDTAVDIQAAKAAKVHSAGVLTGHLTAEDFSAEQAEFILDKAADVVAVVSGPDSLKA</sequence>
<dbReference type="SFLD" id="SFLDG01129">
    <property type="entry name" value="C1.5:_HAD__Beta-PGM__Phosphata"/>
    <property type="match status" value="1"/>
</dbReference>
<dbReference type="GO" id="GO:0006281">
    <property type="term" value="P:DNA repair"/>
    <property type="evidence" value="ECO:0007669"/>
    <property type="project" value="TreeGrafter"/>
</dbReference>
<evidence type="ECO:0000313" key="2">
    <source>
        <dbReference type="Proteomes" id="UP000271426"/>
    </source>
</evidence>
<name>A0A3G6J1H8_9CORY</name>
<dbReference type="SFLD" id="SFLDS00003">
    <property type="entry name" value="Haloacid_Dehalogenase"/>
    <property type="match status" value="1"/>
</dbReference>
<dbReference type="KEGG" id="cpso:CPPEL_09405"/>
<dbReference type="SUPFAM" id="SSF56784">
    <property type="entry name" value="HAD-like"/>
    <property type="match status" value="1"/>
</dbReference>
<organism evidence="1 2">
    <name type="scientific">Corynebacterium pseudopelargi</name>
    <dbReference type="NCBI Taxonomy" id="2080757"/>
    <lineage>
        <taxon>Bacteria</taxon>
        <taxon>Bacillati</taxon>
        <taxon>Actinomycetota</taxon>
        <taxon>Actinomycetes</taxon>
        <taxon>Mycobacteriales</taxon>
        <taxon>Corynebacteriaceae</taxon>
        <taxon>Corynebacterium</taxon>
    </lineage>
</organism>
<evidence type="ECO:0000313" key="1">
    <source>
        <dbReference type="EMBL" id="AZA09984.1"/>
    </source>
</evidence>
<dbReference type="GO" id="GO:0005829">
    <property type="term" value="C:cytosol"/>
    <property type="evidence" value="ECO:0007669"/>
    <property type="project" value="TreeGrafter"/>
</dbReference>
<dbReference type="Gene3D" id="3.40.50.1000">
    <property type="entry name" value="HAD superfamily/HAD-like"/>
    <property type="match status" value="1"/>
</dbReference>
<dbReference type="Gene3D" id="1.10.150.240">
    <property type="entry name" value="Putative phosphatase, domain 2"/>
    <property type="match status" value="1"/>
</dbReference>
<dbReference type="InterPro" id="IPR050155">
    <property type="entry name" value="HAD-like_hydrolase_sf"/>
</dbReference>